<dbReference type="EMBL" id="JBHULX010000002">
    <property type="protein sequence ID" value="MFD2589979.1"/>
    <property type="molecule type" value="Genomic_DNA"/>
</dbReference>
<proteinExistence type="predicted"/>
<accession>A0ABW5N4H8</accession>
<gene>
    <name evidence="1" type="ORF">ACFSTE_04000</name>
</gene>
<protein>
    <submittedName>
        <fullName evidence="1">Uncharacterized protein</fullName>
    </submittedName>
</protein>
<sequence length="88" mass="10401">MGMRDVIKKIFKKGLISKEACKEEDFDLLPFILKKREIEQKRKIKESKDKKSEVDAFLEILNEEDDLFTPSELCFLYKEIIGMDEIAK</sequence>
<dbReference type="Proteomes" id="UP001597459">
    <property type="component" value="Unassembled WGS sequence"/>
</dbReference>
<comment type="caution">
    <text evidence="1">The sequence shown here is derived from an EMBL/GenBank/DDBJ whole genome shotgun (WGS) entry which is preliminary data.</text>
</comment>
<organism evidence="1 2">
    <name type="scientific">Aquimarina hainanensis</name>
    <dbReference type="NCBI Taxonomy" id="1578017"/>
    <lineage>
        <taxon>Bacteria</taxon>
        <taxon>Pseudomonadati</taxon>
        <taxon>Bacteroidota</taxon>
        <taxon>Flavobacteriia</taxon>
        <taxon>Flavobacteriales</taxon>
        <taxon>Flavobacteriaceae</taxon>
        <taxon>Aquimarina</taxon>
    </lineage>
</organism>
<reference evidence="2" key="1">
    <citation type="journal article" date="2019" name="Int. J. Syst. Evol. Microbiol.">
        <title>The Global Catalogue of Microorganisms (GCM) 10K type strain sequencing project: providing services to taxonomists for standard genome sequencing and annotation.</title>
        <authorList>
            <consortium name="The Broad Institute Genomics Platform"/>
            <consortium name="The Broad Institute Genome Sequencing Center for Infectious Disease"/>
            <person name="Wu L."/>
            <person name="Ma J."/>
        </authorList>
    </citation>
    <scope>NUCLEOTIDE SEQUENCE [LARGE SCALE GENOMIC DNA]</scope>
    <source>
        <strain evidence="2">KCTC 42423</strain>
    </source>
</reference>
<name>A0ABW5N4H8_9FLAO</name>
<evidence type="ECO:0000313" key="1">
    <source>
        <dbReference type="EMBL" id="MFD2589979.1"/>
    </source>
</evidence>
<evidence type="ECO:0000313" key="2">
    <source>
        <dbReference type="Proteomes" id="UP001597459"/>
    </source>
</evidence>
<keyword evidence="2" id="KW-1185">Reference proteome</keyword>
<dbReference type="RefSeq" id="WP_378256065.1">
    <property type="nucleotide sequence ID" value="NZ_JBHSJV010000001.1"/>
</dbReference>